<evidence type="ECO:0000256" key="1">
    <source>
        <dbReference type="ARBA" id="ARBA00004651"/>
    </source>
</evidence>
<dbReference type="EMBL" id="JBHRZH010000006">
    <property type="protein sequence ID" value="MFC3761000.1"/>
    <property type="molecule type" value="Genomic_DNA"/>
</dbReference>
<feature type="transmembrane region" description="Helical" evidence="6">
    <location>
        <begin position="87"/>
        <end position="107"/>
    </location>
</feature>
<sequence length="541" mass="55204">MARIEFRRQLAAVGVVFANPGLRDCQLALALARIVDLAQLVAVSAYLYGQGGAAPVAAYGVIRAVAAAVGVPVLTTGTGRFGHGGMLRILGFVAAVATAGMALAMFAAGPVSVVLVLAGVGGLAIGAFRPICSALMPSLVTTPEELVACNAATGLLDGASTLVGPLLAGGLLGLLGPSWAVSVTALLLVATGLLSGRLPVPAAMPPLGEDTSLLDGVRTFVRTPQTRLLGVVGMLQTGVRGAMNVIIVALALDLLLVGEPGLGVLFAALGVGGLIGLPLTLGLVRRQSLYRSFGVGLILFGAPLALTGAVPVFAVALLMFAVVGIGNDFLDVSCYSAIPRAVPDHLLARIFGVLESAYQIGMALGAALAGVLLAAFDIRLSLVLVGLVLPLAALACARWFIRFDKALGTRDAEVDLLRGQPLFAPLPMPVLDNLASRLAPTRFTAGEVIMTQGEEGDRYVLIVEGTVAISKDSKHIASLGAGEAFGEIALVRNTPRTATAVASTAIEARTLDRAAFLAALGCDPRARAAAESVADVRQQRD</sequence>
<keyword evidence="5 6" id="KW-0472">Membrane</keyword>
<evidence type="ECO:0000313" key="9">
    <source>
        <dbReference type="Proteomes" id="UP001595699"/>
    </source>
</evidence>
<dbReference type="Pfam" id="PF07690">
    <property type="entry name" value="MFS_1"/>
    <property type="match status" value="1"/>
</dbReference>
<comment type="subcellular location">
    <subcellularLocation>
        <location evidence="1">Cell membrane</location>
        <topology evidence="1">Multi-pass membrane protein</topology>
    </subcellularLocation>
</comment>
<dbReference type="CDD" id="cd00038">
    <property type="entry name" value="CAP_ED"/>
    <property type="match status" value="1"/>
</dbReference>
<protein>
    <submittedName>
        <fullName evidence="8">Cyclic nucleotide-binding domain-containing protein</fullName>
    </submittedName>
</protein>
<evidence type="ECO:0000256" key="3">
    <source>
        <dbReference type="ARBA" id="ARBA00022692"/>
    </source>
</evidence>
<keyword evidence="2" id="KW-1003">Cell membrane</keyword>
<name>A0ABV7Y6X6_9ACTN</name>
<dbReference type="Proteomes" id="UP001595699">
    <property type="component" value="Unassembled WGS sequence"/>
</dbReference>
<keyword evidence="4 6" id="KW-1133">Transmembrane helix</keyword>
<dbReference type="RefSeq" id="WP_205117227.1">
    <property type="nucleotide sequence ID" value="NZ_JAFBCM010000001.1"/>
</dbReference>
<feature type="transmembrane region" description="Helical" evidence="6">
    <location>
        <begin position="264"/>
        <end position="284"/>
    </location>
</feature>
<dbReference type="PRINTS" id="PR00103">
    <property type="entry name" value="CAMPKINASE"/>
</dbReference>
<dbReference type="Pfam" id="PF00027">
    <property type="entry name" value="cNMP_binding"/>
    <property type="match status" value="1"/>
</dbReference>
<evidence type="ECO:0000259" key="7">
    <source>
        <dbReference type="PROSITE" id="PS50042"/>
    </source>
</evidence>
<feature type="transmembrane region" description="Helical" evidence="6">
    <location>
        <begin position="113"/>
        <end position="135"/>
    </location>
</feature>
<keyword evidence="3 6" id="KW-0812">Transmembrane</keyword>
<feature type="transmembrane region" description="Helical" evidence="6">
    <location>
        <begin position="228"/>
        <end position="252"/>
    </location>
</feature>
<comment type="caution">
    <text evidence="8">The sequence shown here is derived from an EMBL/GenBank/DDBJ whole genome shotgun (WGS) entry which is preliminary data.</text>
</comment>
<accession>A0ABV7Y6X6</accession>
<organism evidence="8 9">
    <name type="scientific">Tenggerimyces flavus</name>
    <dbReference type="NCBI Taxonomy" id="1708749"/>
    <lineage>
        <taxon>Bacteria</taxon>
        <taxon>Bacillati</taxon>
        <taxon>Actinomycetota</taxon>
        <taxon>Actinomycetes</taxon>
        <taxon>Propionibacteriales</taxon>
        <taxon>Nocardioidaceae</taxon>
        <taxon>Tenggerimyces</taxon>
    </lineage>
</organism>
<dbReference type="PROSITE" id="PS00889">
    <property type="entry name" value="CNMP_BINDING_2"/>
    <property type="match status" value="1"/>
</dbReference>
<evidence type="ECO:0000256" key="4">
    <source>
        <dbReference type="ARBA" id="ARBA00022989"/>
    </source>
</evidence>
<dbReference type="InterPro" id="IPR018490">
    <property type="entry name" value="cNMP-bd_dom_sf"/>
</dbReference>
<feature type="domain" description="Cyclic nucleotide-binding" evidence="7">
    <location>
        <begin position="422"/>
        <end position="521"/>
    </location>
</feature>
<feature type="transmembrane region" description="Helical" evidence="6">
    <location>
        <begin position="56"/>
        <end position="75"/>
    </location>
</feature>
<keyword evidence="9" id="KW-1185">Reference proteome</keyword>
<dbReference type="PROSITE" id="PS50042">
    <property type="entry name" value="CNMP_BINDING_3"/>
    <property type="match status" value="1"/>
</dbReference>
<proteinExistence type="predicted"/>
<dbReference type="SUPFAM" id="SSF51206">
    <property type="entry name" value="cAMP-binding domain-like"/>
    <property type="match status" value="1"/>
</dbReference>
<reference evidence="9" key="1">
    <citation type="journal article" date="2019" name="Int. J. Syst. Evol. Microbiol.">
        <title>The Global Catalogue of Microorganisms (GCM) 10K type strain sequencing project: providing services to taxonomists for standard genome sequencing and annotation.</title>
        <authorList>
            <consortium name="The Broad Institute Genomics Platform"/>
            <consortium name="The Broad Institute Genome Sequencing Center for Infectious Disease"/>
            <person name="Wu L."/>
            <person name="Ma J."/>
        </authorList>
    </citation>
    <scope>NUCLEOTIDE SEQUENCE [LARGE SCALE GENOMIC DNA]</scope>
    <source>
        <strain evidence="9">CGMCC 4.7241</strain>
    </source>
</reference>
<evidence type="ECO:0000256" key="5">
    <source>
        <dbReference type="ARBA" id="ARBA00023136"/>
    </source>
</evidence>
<dbReference type="PANTHER" id="PTHR23513">
    <property type="entry name" value="INTEGRAL MEMBRANE EFFLUX PROTEIN-RELATED"/>
    <property type="match status" value="1"/>
</dbReference>
<dbReference type="PANTHER" id="PTHR23513:SF6">
    <property type="entry name" value="MAJOR FACILITATOR SUPERFAMILY ASSOCIATED DOMAIN-CONTAINING PROTEIN"/>
    <property type="match status" value="1"/>
</dbReference>
<feature type="transmembrane region" description="Helical" evidence="6">
    <location>
        <begin position="382"/>
        <end position="401"/>
    </location>
</feature>
<dbReference type="SMART" id="SM00100">
    <property type="entry name" value="cNMP"/>
    <property type="match status" value="1"/>
</dbReference>
<dbReference type="InterPro" id="IPR000595">
    <property type="entry name" value="cNMP-bd_dom"/>
</dbReference>
<evidence type="ECO:0000256" key="6">
    <source>
        <dbReference type="SAM" id="Phobius"/>
    </source>
</evidence>
<feature type="transmembrane region" description="Helical" evidence="6">
    <location>
        <begin position="174"/>
        <end position="194"/>
    </location>
</feature>
<evidence type="ECO:0000256" key="2">
    <source>
        <dbReference type="ARBA" id="ARBA00022475"/>
    </source>
</evidence>
<evidence type="ECO:0000313" key="8">
    <source>
        <dbReference type="EMBL" id="MFC3761000.1"/>
    </source>
</evidence>
<dbReference type="InterPro" id="IPR036259">
    <property type="entry name" value="MFS_trans_sf"/>
</dbReference>
<dbReference type="Gene3D" id="2.60.120.10">
    <property type="entry name" value="Jelly Rolls"/>
    <property type="match status" value="1"/>
</dbReference>
<dbReference type="InterPro" id="IPR011701">
    <property type="entry name" value="MFS"/>
</dbReference>
<gene>
    <name evidence="8" type="ORF">ACFOUW_09120</name>
</gene>
<feature type="transmembrane region" description="Helical" evidence="6">
    <location>
        <begin position="296"/>
        <end position="323"/>
    </location>
</feature>
<dbReference type="SUPFAM" id="SSF103473">
    <property type="entry name" value="MFS general substrate transporter"/>
    <property type="match status" value="1"/>
</dbReference>
<dbReference type="Gene3D" id="1.20.1250.20">
    <property type="entry name" value="MFS general substrate transporter like domains"/>
    <property type="match status" value="1"/>
</dbReference>
<feature type="transmembrane region" description="Helical" evidence="6">
    <location>
        <begin position="356"/>
        <end position="375"/>
    </location>
</feature>
<dbReference type="InterPro" id="IPR014710">
    <property type="entry name" value="RmlC-like_jellyroll"/>
</dbReference>
<dbReference type="InterPro" id="IPR018488">
    <property type="entry name" value="cNMP-bd_CS"/>
</dbReference>